<protein>
    <submittedName>
        <fullName evidence="1">Uncharacterized protein</fullName>
    </submittedName>
</protein>
<name>A0A5D0NY42_9ACTN</name>
<dbReference type="STRING" id="1220554.GCA_001552135_06658"/>
<gene>
    <name evidence="1" type="ORF">FXF69_08125</name>
</gene>
<dbReference type="EMBL" id="VSFG01000001">
    <property type="protein sequence ID" value="TYB49094.1"/>
    <property type="molecule type" value="Genomic_DNA"/>
</dbReference>
<evidence type="ECO:0000313" key="1">
    <source>
        <dbReference type="EMBL" id="TYB49094.1"/>
    </source>
</evidence>
<accession>A0A5D0NY42</accession>
<keyword evidence="2" id="KW-1185">Reference proteome</keyword>
<sequence>MEVQIMRIDQGYQPMTLVDLAVHLAGSRDDETRWRLIAEFLEEFRHEPPIERLRLLAEEPATTGDQHWDVFLAALAEHLAARDGRGAASWTESRHLYRFWFPFNTRAARVDAIVHAPAAFRRRGVFIAPQELEVA</sequence>
<dbReference type="RefSeq" id="WP_148344147.1">
    <property type="nucleotide sequence ID" value="NZ_VSFG01000001.1"/>
</dbReference>
<reference evidence="1 2" key="1">
    <citation type="submission" date="2019-08" db="EMBL/GenBank/DDBJ databases">
        <title>Actinomadura sp. nov. CYP1-5 isolated from mountain soil.</title>
        <authorList>
            <person name="Songsumanus A."/>
            <person name="Kuncharoen N."/>
            <person name="Kudo T."/>
            <person name="Yuki M."/>
            <person name="Igarashi Y."/>
            <person name="Tanasupawat S."/>
        </authorList>
    </citation>
    <scope>NUCLEOTIDE SEQUENCE [LARGE SCALE GENOMIC DNA]</scope>
    <source>
        <strain evidence="1 2">JCM 14158</strain>
    </source>
</reference>
<organism evidence="1 2">
    <name type="scientific">Actinomadura chibensis</name>
    <dbReference type="NCBI Taxonomy" id="392828"/>
    <lineage>
        <taxon>Bacteria</taxon>
        <taxon>Bacillati</taxon>
        <taxon>Actinomycetota</taxon>
        <taxon>Actinomycetes</taxon>
        <taxon>Streptosporangiales</taxon>
        <taxon>Thermomonosporaceae</taxon>
        <taxon>Actinomadura</taxon>
    </lineage>
</organism>
<proteinExistence type="predicted"/>
<comment type="caution">
    <text evidence="1">The sequence shown here is derived from an EMBL/GenBank/DDBJ whole genome shotgun (WGS) entry which is preliminary data.</text>
</comment>
<evidence type="ECO:0000313" key="2">
    <source>
        <dbReference type="Proteomes" id="UP000323380"/>
    </source>
</evidence>
<dbReference type="Proteomes" id="UP000323380">
    <property type="component" value="Unassembled WGS sequence"/>
</dbReference>
<dbReference type="AlphaFoldDB" id="A0A5D0NY42"/>